<dbReference type="EMBL" id="JAVKVN010000015">
    <property type="protein sequence ID" value="MDR7949072.1"/>
    <property type="molecule type" value="Genomic_DNA"/>
</dbReference>
<reference evidence="2" key="1">
    <citation type="submission" date="2023-07" db="EMBL/GenBank/DDBJ databases">
        <title>Glyphosate-induced phosphonatase operons in soil bacteria of genus Achromobacter.</title>
        <authorList>
            <person name="Epiktetov D.O."/>
            <person name="Sviridov A.V."/>
            <person name="Tarlachkov S.V."/>
            <person name="Shushkova T.V."/>
            <person name="Toropygin I.Y."/>
            <person name="Leontievsky A."/>
        </authorList>
    </citation>
    <scope>NUCLEOTIDE SEQUENCE [LARGE SCALE GENOMIC DNA]</scope>
    <source>
        <strain evidence="2">Kg 16</strain>
    </source>
</reference>
<keyword evidence="2" id="KW-1185">Reference proteome</keyword>
<name>A0ABU2DM06_ACHAE</name>
<gene>
    <name evidence="1" type="ORF">RIU57_28390</name>
</gene>
<dbReference type="Proteomes" id="UP001264156">
    <property type="component" value="Unassembled WGS sequence"/>
</dbReference>
<evidence type="ECO:0000313" key="2">
    <source>
        <dbReference type="Proteomes" id="UP001264156"/>
    </source>
</evidence>
<comment type="caution">
    <text evidence="1">The sequence shown here is derived from an EMBL/GenBank/DDBJ whole genome shotgun (WGS) entry which is preliminary data.</text>
</comment>
<sequence>MSQIYAKDASWHKAGVHRRAGEIQRATHAANAGSHLAYLVSIFATAETSSIIHTERRLCTSYGFFGNTVDRPERHPRLPFEVAGL</sequence>
<dbReference type="RefSeq" id="WP_310535779.1">
    <property type="nucleotide sequence ID" value="NZ_JAVKVN010000015.1"/>
</dbReference>
<accession>A0ABU2DM06</accession>
<organism evidence="1 2">
    <name type="scientific">Achromobacter aegrifaciens</name>
    <dbReference type="NCBI Taxonomy" id="1287736"/>
    <lineage>
        <taxon>Bacteria</taxon>
        <taxon>Pseudomonadati</taxon>
        <taxon>Pseudomonadota</taxon>
        <taxon>Betaproteobacteria</taxon>
        <taxon>Burkholderiales</taxon>
        <taxon>Alcaligenaceae</taxon>
        <taxon>Achromobacter</taxon>
    </lineage>
</organism>
<protein>
    <submittedName>
        <fullName evidence="1">Uncharacterized protein</fullName>
    </submittedName>
</protein>
<proteinExistence type="predicted"/>
<evidence type="ECO:0000313" key="1">
    <source>
        <dbReference type="EMBL" id="MDR7949072.1"/>
    </source>
</evidence>